<dbReference type="OrthoDB" id="5959530at2"/>
<reference evidence="1 2" key="1">
    <citation type="submission" date="2006-02" db="EMBL/GenBank/DDBJ databases">
        <authorList>
            <person name="Pinhassi J."/>
            <person name="Pedros-Alio C."/>
            <person name="Ferriera S."/>
            <person name="Johnson J."/>
            <person name="Kravitz S."/>
            <person name="Halpern A."/>
            <person name="Remington K."/>
            <person name="Beeson K."/>
            <person name="Tran B."/>
            <person name="Rogers Y.-H."/>
            <person name="Friedman R."/>
            <person name="Venter J.C."/>
        </authorList>
    </citation>
    <scope>NUCLEOTIDE SEQUENCE [LARGE SCALE GENOMIC DNA]</scope>
    <source>
        <strain evidence="1 2">MED297</strain>
    </source>
</reference>
<proteinExistence type="predicted"/>
<dbReference type="HOGENOM" id="CLU_136199_0_0_6"/>
<dbReference type="Pfam" id="PF11743">
    <property type="entry name" value="DUF3301"/>
    <property type="match status" value="1"/>
</dbReference>
<dbReference type="STRING" id="314283.MED297_02765"/>
<evidence type="ECO:0000313" key="2">
    <source>
        <dbReference type="Proteomes" id="UP000005953"/>
    </source>
</evidence>
<dbReference type="AlphaFoldDB" id="A4BGU5"/>
<dbReference type="RefSeq" id="WP_008047175.1">
    <property type="nucleotide sequence ID" value="NZ_CH724153.1"/>
</dbReference>
<gene>
    <name evidence="1" type="ORF">MED297_02765</name>
</gene>
<protein>
    <recommendedName>
        <fullName evidence="3">DUF3301 domain-containing protein</fullName>
    </recommendedName>
</protein>
<sequence length="106" mass="12278">MNLMLSDVLLIALVLTAGGLWWHGQGMKARALSHVRRYCDQHELQLLDESLVLRRLWPVRGRSGSLVLQRTWYFEFSSTGEYRYRGTVQLQGPLLKSIETQTHHLS</sequence>
<evidence type="ECO:0008006" key="3">
    <source>
        <dbReference type="Google" id="ProtNLM"/>
    </source>
</evidence>
<comment type="caution">
    <text evidence="1">The sequence shown here is derived from an EMBL/GenBank/DDBJ whole genome shotgun (WGS) entry which is preliminary data.</text>
</comment>
<dbReference type="Proteomes" id="UP000005953">
    <property type="component" value="Unassembled WGS sequence"/>
</dbReference>
<name>A4BGU5_9GAMM</name>
<keyword evidence="2" id="KW-1185">Reference proteome</keyword>
<evidence type="ECO:0000313" key="1">
    <source>
        <dbReference type="EMBL" id="EAR08591.1"/>
    </source>
</evidence>
<organism evidence="1 2">
    <name type="scientific">Reinekea blandensis MED297</name>
    <dbReference type="NCBI Taxonomy" id="314283"/>
    <lineage>
        <taxon>Bacteria</taxon>
        <taxon>Pseudomonadati</taxon>
        <taxon>Pseudomonadota</taxon>
        <taxon>Gammaproteobacteria</taxon>
        <taxon>Oceanospirillales</taxon>
        <taxon>Saccharospirillaceae</taxon>
        <taxon>Reinekea</taxon>
    </lineage>
</organism>
<accession>A4BGU5</accession>
<dbReference type="EMBL" id="AAOE01000018">
    <property type="protein sequence ID" value="EAR08591.1"/>
    <property type="molecule type" value="Genomic_DNA"/>
</dbReference>
<dbReference type="InterPro" id="IPR021732">
    <property type="entry name" value="DUF3301"/>
</dbReference>